<dbReference type="Pfam" id="PF04993">
    <property type="entry name" value="TfoX_N"/>
    <property type="match status" value="1"/>
</dbReference>
<dbReference type="RefSeq" id="WP_094438545.1">
    <property type="nucleotide sequence ID" value="NZ_AP024172.1"/>
</dbReference>
<evidence type="ECO:0000313" key="3">
    <source>
        <dbReference type="Proteomes" id="UP000216225"/>
    </source>
</evidence>
<gene>
    <name evidence="2" type="ORF">CE154_013595</name>
</gene>
<dbReference type="EMBL" id="NKDB02000002">
    <property type="protein sequence ID" value="RKJ97023.1"/>
    <property type="molecule type" value="Genomic_DNA"/>
</dbReference>
<dbReference type="SUPFAM" id="SSF159894">
    <property type="entry name" value="YgaC/TfoX-N like"/>
    <property type="match status" value="1"/>
</dbReference>
<dbReference type="Proteomes" id="UP000216225">
    <property type="component" value="Unassembled WGS sequence"/>
</dbReference>
<sequence length="124" mass="13724">MPARPISPETLRLIGAVQDALTERLSAQATVEERALFGCHAFMVDGKLCLAVKGEDLLVRLPPQDHTATAEQPAVRELDSRGGMPGYFWVEPAGYATRAQWEHWVDAALAYNPQAKASPRRRKK</sequence>
<organism evidence="2 3">
    <name type="scientific">Alicycliphilus denitrificans</name>
    <dbReference type="NCBI Taxonomy" id="179636"/>
    <lineage>
        <taxon>Bacteria</taxon>
        <taxon>Pseudomonadati</taxon>
        <taxon>Pseudomonadota</taxon>
        <taxon>Betaproteobacteria</taxon>
        <taxon>Burkholderiales</taxon>
        <taxon>Comamonadaceae</taxon>
        <taxon>Alicycliphilus</taxon>
    </lineage>
</organism>
<dbReference type="Gene3D" id="3.30.1460.30">
    <property type="entry name" value="YgaC/TfoX-N like chaperone"/>
    <property type="match status" value="1"/>
</dbReference>
<dbReference type="InterPro" id="IPR007076">
    <property type="entry name" value="TfoX_N"/>
</dbReference>
<proteinExistence type="predicted"/>
<name>A0A420KCW2_9BURK</name>
<feature type="domain" description="TfoX N-terminal" evidence="1">
    <location>
        <begin position="24"/>
        <end position="110"/>
    </location>
</feature>
<evidence type="ECO:0000259" key="1">
    <source>
        <dbReference type="Pfam" id="PF04993"/>
    </source>
</evidence>
<dbReference type="AlphaFoldDB" id="A0A420KCW2"/>
<accession>A0A420KCW2</accession>
<evidence type="ECO:0000313" key="2">
    <source>
        <dbReference type="EMBL" id="RKJ97023.1"/>
    </source>
</evidence>
<reference evidence="2 3" key="1">
    <citation type="submission" date="2018-09" db="EMBL/GenBank/DDBJ databases">
        <title>Genome comparison of Alicycliphilus sp. BQ1, a polyurethanolytic bacterium, with its closest phylogenetic relatives Alicycliphilus denitrificans BC and K601, unable to attack polyurethane.</title>
        <authorList>
            <person name="Loza-Tavera H."/>
            <person name="Lozano L."/>
            <person name="Cevallos M."/>
            <person name="Maya-Lucas O."/>
            <person name="Garcia-Mena J."/>
            <person name="Hernandez J."/>
        </authorList>
    </citation>
    <scope>NUCLEOTIDE SEQUENCE [LARGE SCALE GENOMIC DNA]</scope>
    <source>
        <strain evidence="2 3">BQ1</strain>
    </source>
</reference>
<comment type="caution">
    <text evidence="2">The sequence shown here is derived from an EMBL/GenBank/DDBJ whole genome shotgun (WGS) entry which is preliminary data.</text>
</comment>
<protein>
    <submittedName>
        <fullName evidence="2">TfoX family protein</fullName>
    </submittedName>
</protein>